<evidence type="ECO:0000313" key="1">
    <source>
        <dbReference type="EMBL" id="EGY23452.1"/>
    </source>
</evidence>
<sequence length="66" mass="7227">MAYEFRPATLADAAGIARQGVFVFEKTFGHAVLSHDLEEYLGSTHTPSAISAEIENSERNIFVVVD</sequence>
<name>G2X3A5_VERDV</name>
<dbReference type="RefSeq" id="XP_009652789.1">
    <property type="nucleotide sequence ID" value="XM_009654494.1"/>
</dbReference>
<evidence type="ECO:0000313" key="2">
    <source>
        <dbReference type="Proteomes" id="UP000001611"/>
    </source>
</evidence>
<accession>G2X3A5</accession>
<dbReference type="Gene3D" id="3.40.630.30">
    <property type="match status" value="1"/>
</dbReference>
<dbReference type="Proteomes" id="UP000001611">
    <property type="component" value="Chromosome 3"/>
</dbReference>
<dbReference type="EMBL" id="DS572702">
    <property type="protein sequence ID" value="EGY23452.1"/>
    <property type="molecule type" value="Genomic_DNA"/>
</dbReference>
<dbReference type="GeneID" id="20706353"/>
<dbReference type="AlphaFoldDB" id="G2X3A5"/>
<dbReference type="InParanoid" id="G2X3A5"/>
<dbReference type="HOGENOM" id="CLU_2833109_0_0_1"/>
<keyword evidence="2" id="KW-1185">Reference proteome</keyword>
<organism evidence="1 2">
    <name type="scientific">Verticillium dahliae (strain VdLs.17 / ATCC MYA-4575 / FGSC 10137)</name>
    <name type="common">Verticillium wilt</name>
    <dbReference type="NCBI Taxonomy" id="498257"/>
    <lineage>
        <taxon>Eukaryota</taxon>
        <taxon>Fungi</taxon>
        <taxon>Dikarya</taxon>
        <taxon>Ascomycota</taxon>
        <taxon>Pezizomycotina</taxon>
        <taxon>Sordariomycetes</taxon>
        <taxon>Hypocreomycetidae</taxon>
        <taxon>Glomerellales</taxon>
        <taxon>Plectosphaerellaceae</taxon>
        <taxon>Verticillium</taxon>
    </lineage>
</organism>
<dbReference type="KEGG" id="vda:VDAG_04890"/>
<protein>
    <recommendedName>
        <fullName evidence="3">N-acetyltransferase domain-containing protein</fullName>
    </recommendedName>
</protein>
<gene>
    <name evidence="1" type="ORF">VDAG_04890</name>
</gene>
<evidence type="ECO:0008006" key="3">
    <source>
        <dbReference type="Google" id="ProtNLM"/>
    </source>
</evidence>
<proteinExistence type="predicted"/>
<reference evidence="1 2" key="1">
    <citation type="submission" date="2008-03" db="EMBL/GenBank/DDBJ databases">
        <title>The Genome Sequence of Verticillium dahliae VdLs.17.</title>
        <authorList>
            <consortium name="The Broad Institute Genome Sequencing Platform"/>
            <person name="Ma L.-J.J."/>
            <person name="Klosterman S.J."/>
            <person name="Subbarao K."/>
            <person name="Dobinson K."/>
            <person name="Veronese P."/>
            <person name="Kang S."/>
            <person name="Gold S.E."/>
            <person name="Young S."/>
            <person name="Jaffe D."/>
            <person name="Gnerre S."/>
            <person name="Berlin A."/>
            <person name="Heiman D."/>
            <person name="Hepburn T."/>
            <person name="Sykes S."/>
            <person name="Alvarado L."/>
            <person name="Kodira C.D."/>
            <person name="Lander E."/>
            <person name="Galagan J."/>
            <person name="Nusbaum C."/>
            <person name="Birren B."/>
        </authorList>
    </citation>
    <scope>NUCLEOTIDE SEQUENCE [LARGE SCALE GENOMIC DNA]</scope>
    <source>
        <strain evidence="2">VdLs.17 / ATCC MYA-4575 / FGSC 10137</strain>
    </source>
</reference>